<keyword evidence="10" id="KW-1185">Reference proteome</keyword>
<comment type="caution">
    <text evidence="9">The sequence shown here is derived from an EMBL/GenBank/DDBJ whole genome shotgun (WGS) entry which is preliminary data.</text>
</comment>
<dbReference type="GO" id="GO:0006508">
    <property type="term" value="P:proteolysis"/>
    <property type="evidence" value="ECO:0007669"/>
    <property type="project" value="UniProtKB-KW"/>
</dbReference>
<evidence type="ECO:0000256" key="5">
    <source>
        <dbReference type="PIRSR" id="PIRSR621190-1"/>
    </source>
</evidence>
<keyword evidence="2 6" id="KW-0479">Metal-binding</keyword>
<name>A0AAV9XIM4_9PEZI</name>
<dbReference type="Proteomes" id="UP001365542">
    <property type="component" value="Unassembled WGS sequence"/>
</dbReference>
<comment type="cofactor">
    <cofactor evidence="6">
        <name>Ca(2+)</name>
        <dbReference type="ChEBI" id="CHEBI:29108"/>
    </cofactor>
    <text evidence="6">Can bind about 5 Ca(2+) ions per subunit.</text>
</comment>
<feature type="binding site" evidence="6">
    <location>
        <position position="189"/>
    </location>
    <ligand>
        <name>Zn(2+)</name>
        <dbReference type="ChEBI" id="CHEBI:29105"/>
        <label>2</label>
        <note>catalytic</note>
    </ligand>
</feature>
<feature type="binding site" evidence="6">
    <location>
        <position position="181"/>
    </location>
    <ligand>
        <name>Zn(2+)</name>
        <dbReference type="ChEBI" id="CHEBI:29105"/>
        <label>2</label>
        <note>catalytic</note>
    </ligand>
</feature>
<feature type="region of interest" description="Disordered" evidence="7">
    <location>
        <begin position="1"/>
        <end position="32"/>
    </location>
</feature>
<evidence type="ECO:0000313" key="10">
    <source>
        <dbReference type="Proteomes" id="UP001365542"/>
    </source>
</evidence>
<evidence type="ECO:0000259" key="8">
    <source>
        <dbReference type="SMART" id="SM00235"/>
    </source>
</evidence>
<dbReference type="Pfam" id="PF00413">
    <property type="entry name" value="Peptidase_M10"/>
    <property type="match status" value="1"/>
</dbReference>
<gene>
    <name evidence="9" type="ORF">TWF694_007262</name>
</gene>
<feature type="binding site" evidence="6">
    <location>
        <position position="171"/>
    </location>
    <ligand>
        <name>Zn(2+)</name>
        <dbReference type="ChEBI" id="CHEBI:29105"/>
        <label>2</label>
        <note>catalytic</note>
    </ligand>
</feature>
<evidence type="ECO:0000256" key="1">
    <source>
        <dbReference type="ARBA" id="ARBA00022670"/>
    </source>
</evidence>
<evidence type="ECO:0000256" key="6">
    <source>
        <dbReference type="PIRSR" id="PIRSR621190-2"/>
    </source>
</evidence>
<evidence type="ECO:0000256" key="2">
    <source>
        <dbReference type="ARBA" id="ARBA00022723"/>
    </source>
</evidence>
<dbReference type="GO" id="GO:0004222">
    <property type="term" value="F:metalloendopeptidase activity"/>
    <property type="evidence" value="ECO:0007669"/>
    <property type="project" value="InterPro"/>
</dbReference>
<keyword evidence="4 6" id="KW-0862">Zinc</keyword>
<dbReference type="AlphaFoldDB" id="A0AAV9XIM4"/>
<keyword evidence="3" id="KW-0378">Hydrolase</keyword>
<dbReference type="GO" id="GO:0031012">
    <property type="term" value="C:extracellular matrix"/>
    <property type="evidence" value="ECO:0007669"/>
    <property type="project" value="InterPro"/>
</dbReference>
<accession>A0AAV9XIM4</accession>
<dbReference type="GO" id="GO:0008270">
    <property type="term" value="F:zinc ion binding"/>
    <property type="evidence" value="ECO:0007669"/>
    <property type="project" value="InterPro"/>
</dbReference>
<dbReference type="InterPro" id="IPR024079">
    <property type="entry name" value="MetalloPept_cat_dom_sf"/>
</dbReference>
<evidence type="ECO:0000256" key="3">
    <source>
        <dbReference type="ARBA" id="ARBA00022801"/>
    </source>
</evidence>
<protein>
    <recommendedName>
        <fullName evidence="8">Peptidase metallopeptidase domain-containing protein</fullName>
    </recommendedName>
</protein>
<keyword evidence="6" id="KW-0106">Calcium</keyword>
<feature type="binding site" evidence="6">
    <location>
        <position position="175"/>
    </location>
    <ligand>
        <name>Zn(2+)</name>
        <dbReference type="ChEBI" id="CHEBI:29105"/>
        <label>2</label>
        <note>catalytic</note>
    </ligand>
</feature>
<sequence length="326" mass="35984">MPAIQPKKPTPSNLCKFKIKVPPAGSKKTHPKRQEIPWDMKDGSWKWPANFEFKWMVTGSLRNNAGDFKTFDKATLEPIFESAFQKWAAVTGYRFTKVQQSPNLDILIEKNDAKSYETGDPDAKILAVGIRGPILDNPYEQGELYGKVTFNNTANGYTEWDDTSIHNTFLHEFGHVLGLGHSRDANAVMAPEYHGNGRQNLTPDDINHMQQFMNSNRATLQGAKAQQQAAAGIQVQPANKPAPAPGPAPGPKVNVPGGVPDVNMKIENGNFVVFVSGQRMTARNFMGQYKGKKITTGEFKTPFTLCGPDMPGALVRYKGWCQGNGF</sequence>
<proteinExistence type="predicted"/>
<evidence type="ECO:0000313" key="9">
    <source>
        <dbReference type="EMBL" id="KAK6541452.1"/>
    </source>
</evidence>
<reference evidence="9 10" key="1">
    <citation type="submission" date="2019-10" db="EMBL/GenBank/DDBJ databases">
        <authorList>
            <person name="Palmer J.M."/>
        </authorList>
    </citation>
    <scope>NUCLEOTIDE SEQUENCE [LARGE SCALE GENOMIC DNA]</scope>
    <source>
        <strain evidence="9 10">TWF694</strain>
    </source>
</reference>
<dbReference type="PANTHER" id="PTHR10201">
    <property type="entry name" value="MATRIX METALLOPROTEINASE"/>
    <property type="match status" value="1"/>
</dbReference>
<dbReference type="SMART" id="SM00235">
    <property type="entry name" value="ZnMc"/>
    <property type="match status" value="1"/>
</dbReference>
<keyword evidence="1" id="KW-0645">Protease</keyword>
<dbReference type="Gene3D" id="3.40.390.10">
    <property type="entry name" value="Collagenase (Catalytic Domain)"/>
    <property type="match status" value="1"/>
</dbReference>
<dbReference type="InterPro" id="IPR021190">
    <property type="entry name" value="Pept_M10A"/>
</dbReference>
<dbReference type="PRINTS" id="PR00138">
    <property type="entry name" value="MATRIXIN"/>
</dbReference>
<dbReference type="InterPro" id="IPR001818">
    <property type="entry name" value="Pept_M10_metallopeptidase"/>
</dbReference>
<comment type="cofactor">
    <cofactor evidence="6">
        <name>Zn(2+)</name>
        <dbReference type="ChEBI" id="CHEBI:29105"/>
    </cofactor>
    <text evidence="6">Binds 2 Zn(2+) ions per subunit.</text>
</comment>
<organism evidence="9 10">
    <name type="scientific">Orbilia ellipsospora</name>
    <dbReference type="NCBI Taxonomy" id="2528407"/>
    <lineage>
        <taxon>Eukaryota</taxon>
        <taxon>Fungi</taxon>
        <taxon>Dikarya</taxon>
        <taxon>Ascomycota</taxon>
        <taxon>Pezizomycotina</taxon>
        <taxon>Orbiliomycetes</taxon>
        <taxon>Orbiliales</taxon>
        <taxon>Orbiliaceae</taxon>
        <taxon>Orbilia</taxon>
    </lineage>
</organism>
<evidence type="ECO:0000256" key="7">
    <source>
        <dbReference type="SAM" id="MobiDB-lite"/>
    </source>
</evidence>
<evidence type="ECO:0000256" key="4">
    <source>
        <dbReference type="ARBA" id="ARBA00022833"/>
    </source>
</evidence>
<dbReference type="SUPFAM" id="SSF55486">
    <property type="entry name" value="Metalloproteases ('zincins'), catalytic domain"/>
    <property type="match status" value="1"/>
</dbReference>
<feature type="active site" evidence="5">
    <location>
        <position position="172"/>
    </location>
</feature>
<feature type="domain" description="Peptidase metallopeptidase" evidence="8">
    <location>
        <begin position="26"/>
        <end position="215"/>
    </location>
</feature>
<feature type="binding site" evidence="6">
    <location>
        <position position="105"/>
    </location>
    <ligand>
        <name>Ca(2+)</name>
        <dbReference type="ChEBI" id="CHEBI:29108"/>
        <label>2</label>
    </ligand>
</feature>
<dbReference type="InterPro" id="IPR006026">
    <property type="entry name" value="Peptidase_Metallo"/>
</dbReference>
<dbReference type="EMBL" id="JAVHJO010000003">
    <property type="protein sequence ID" value="KAK6541452.1"/>
    <property type="molecule type" value="Genomic_DNA"/>
</dbReference>